<dbReference type="AlphaFoldDB" id="A0A7Y8UXI5"/>
<dbReference type="EMBL" id="JABUHS010000105">
    <property type="protein sequence ID" value="NWN62078.1"/>
    <property type="molecule type" value="Genomic_DNA"/>
</dbReference>
<name>A0A7Y8UXI5_9PSED</name>
<evidence type="ECO:0000313" key="1">
    <source>
        <dbReference type="EMBL" id="NWN62078.1"/>
    </source>
</evidence>
<comment type="caution">
    <text evidence="1">The sequence shown here is derived from an EMBL/GenBank/DDBJ whole genome shotgun (WGS) entry which is preliminary data.</text>
</comment>
<protein>
    <recommendedName>
        <fullName evidence="3">Antitoxin</fullName>
    </recommendedName>
</protein>
<proteinExistence type="predicted"/>
<dbReference type="Proteomes" id="UP000543908">
    <property type="component" value="Unassembled WGS sequence"/>
</dbReference>
<accession>A0A7Y8UXI5</accession>
<dbReference type="RefSeq" id="WP_058427252.1">
    <property type="nucleotide sequence ID" value="NZ_JABUHS010000105.1"/>
</dbReference>
<evidence type="ECO:0008006" key="3">
    <source>
        <dbReference type="Google" id="ProtNLM"/>
    </source>
</evidence>
<evidence type="ECO:0000313" key="2">
    <source>
        <dbReference type="Proteomes" id="UP000543908"/>
    </source>
</evidence>
<gene>
    <name evidence="1" type="ORF">HT123_13460</name>
</gene>
<organism evidence="1 2">
    <name type="scientific">Pseudomonas allii</name>
    <dbReference type="NCBI Taxonomy" id="2740531"/>
    <lineage>
        <taxon>Bacteria</taxon>
        <taxon>Pseudomonadati</taxon>
        <taxon>Pseudomonadota</taxon>
        <taxon>Gammaproteobacteria</taxon>
        <taxon>Pseudomonadales</taxon>
        <taxon>Pseudomonadaceae</taxon>
        <taxon>Pseudomonas</taxon>
    </lineage>
</organism>
<sequence>MTQTKNSPPAESTWDSYFLHGESVSDDFMSEDDRLEVLELNQIVQERLDAGETPIHVPLDDLINEAETETVRKN</sequence>
<reference evidence="1 2" key="1">
    <citation type="submission" date="2020-05" db="EMBL/GenBank/DDBJ databases">
        <title>Onion-isolated Pseudomonas sp.</title>
        <authorList>
            <person name="Fujikawa T."/>
            <person name="Sawada H."/>
        </authorList>
    </citation>
    <scope>NUCLEOTIDE SEQUENCE [LARGE SCALE GENOMIC DNA]</scope>
    <source>
        <strain evidence="1 2">MAFF 301512</strain>
    </source>
</reference>